<protein>
    <submittedName>
        <fullName evidence="1">Uncharacterized protein</fullName>
    </submittedName>
</protein>
<dbReference type="InterPro" id="IPR032427">
    <property type="entry name" value="P22_portal"/>
</dbReference>
<organism evidence="1 2">
    <name type="scientific">Candidatus Aphodomorpha intestinavium</name>
    <dbReference type="NCBI Taxonomy" id="2840672"/>
    <lineage>
        <taxon>Bacteria</taxon>
        <taxon>Bacillati</taxon>
        <taxon>Bacillota</taxon>
        <taxon>Clostridia</taxon>
        <taxon>Eubacteriales</taxon>
        <taxon>Candidatus Aphodomorpha</taxon>
    </lineage>
</organism>
<gene>
    <name evidence="1" type="ORF">IAD24_07770</name>
</gene>
<accession>A0A9D1SU88</accession>
<evidence type="ECO:0000313" key="1">
    <source>
        <dbReference type="EMBL" id="HIU95037.1"/>
    </source>
</evidence>
<name>A0A9D1SU88_9FIRM</name>
<dbReference type="Proteomes" id="UP000824128">
    <property type="component" value="Unassembled WGS sequence"/>
</dbReference>
<comment type="caution">
    <text evidence="1">The sequence shown here is derived from an EMBL/GenBank/DDBJ whole genome shotgun (WGS) entry which is preliminary data.</text>
</comment>
<dbReference type="Pfam" id="PF16510">
    <property type="entry name" value="P22_portal"/>
    <property type="match status" value="1"/>
</dbReference>
<sequence length="529" mass="59933">MRGKQTEQKQRLSDEAYRLFREFRSAYTGEWRRLENCERMYRGDHWHDVPQRDPNEPRPVTPVIQSTVENISAELMDRIPEAVIAPETPEDAQIARVLEAVIRQNHDLLGYAREYRRIVHDLLVSGYAVQEAGFDPSACGGLGCAYIRHVDARSILFDPAVTDLQDGRAVFKIGLRTRAFMEQHFPEHAPFLTDDAFRAGDAAEDEVLLADRRDMLLLIEYWWREYDAATGGSRVHMAQLCAGRVLRDSRDTRPEGYFSHGQYPFVLTPLFPRRGSCLGFGYVDLFETQQRYADKLDQIVLKNALMASHNKLLVTEASGFDVEDLRDWSRDVHRGESLSGVTWFTTPALPAYLVEYIHDIRESIKQESGANDFSRGQTAAGVTAASAIAALQEMSNKRARTASRLLHEAFRDAVRLEIEAERDFSLFTRRVTVEIDGRRTPCTFESAMLLREAPGRVLLPVEFYVSVKAQQETRTTALSQNELALQMLGAGILTPEQAAALMVFDGKEQVLKELRERRETQATTEGAGV</sequence>
<reference evidence="1" key="2">
    <citation type="journal article" date="2021" name="PeerJ">
        <title>Extensive microbial diversity within the chicken gut microbiome revealed by metagenomics and culture.</title>
        <authorList>
            <person name="Gilroy R."/>
            <person name="Ravi A."/>
            <person name="Getino M."/>
            <person name="Pursley I."/>
            <person name="Horton D.L."/>
            <person name="Alikhan N.F."/>
            <person name="Baker D."/>
            <person name="Gharbi K."/>
            <person name="Hall N."/>
            <person name="Watson M."/>
            <person name="Adriaenssens E.M."/>
            <person name="Foster-Nyarko E."/>
            <person name="Jarju S."/>
            <person name="Secka A."/>
            <person name="Antonio M."/>
            <person name="Oren A."/>
            <person name="Chaudhuri R.R."/>
            <person name="La Ragione R."/>
            <person name="Hildebrand F."/>
            <person name="Pallen M.J."/>
        </authorList>
    </citation>
    <scope>NUCLEOTIDE SEQUENCE</scope>
    <source>
        <strain evidence="1">ChiGjej2B2-16831</strain>
    </source>
</reference>
<dbReference type="AlphaFoldDB" id="A0A9D1SU88"/>
<dbReference type="EMBL" id="DVNZ01000248">
    <property type="protein sequence ID" value="HIU95037.1"/>
    <property type="molecule type" value="Genomic_DNA"/>
</dbReference>
<reference evidence="1" key="1">
    <citation type="submission" date="2020-10" db="EMBL/GenBank/DDBJ databases">
        <authorList>
            <person name="Gilroy R."/>
        </authorList>
    </citation>
    <scope>NUCLEOTIDE SEQUENCE</scope>
    <source>
        <strain evidence="1">ChiGjej2B2-16831</strain>
    </source>
</reference>
<proteinExistence type="predicted"/>
<evidence type="ECO:0000313" key="2">
    <source>
        <dbReference type="Proteomes" id="UP000824128"/>
    </source>
</evidence>